<dbReference type="EMBL" id="JABSTU010000011">
    <property type="protein sequence ID" value="KAH8008780.1"/>
    <property type="molecule type" value="Genomic_DNA"/>
</dbReference>
<keyword evidence="17" id="KW-1185">Reference proteome</keyword>
<evidence type="ECO:0000256" key="6">
    <source>
        <dbReference type="ARBA" id="ARBA00023015"/>
    </source>
</evidence>
<evidence type="ECO:0000256" key="9">
    <source>
        <dbReference type="ARBA" id="ARBA00023163"/>
    </source>
</evidence>
<dbReference type="InterPro" id="IPR006612">
    <property type="entry name" value="THAP_Znf"/>
</dbReference>
<evidence type="ECO:0000256" key="11">
    <source>
        <dbReference type="ARBA" id="ARBA00023306"/>
    </source>
</evidence>
<feature type="domain" description="THAP-type" evidence="15">
    <location>
        <begin position="30"/>
        <end position="122"/>
    </location>
</feature>
<gene>
    <name evidence="16" type="ORF">HPB51_004170</name>
</gene>
<dbReference type="SMART" id="SM00980">
    <property type="entry name" value="THAP"/>
    <property type="match status" value="1"/>
</dbReference>
<dbReference type="GO" id="GO:0005654">
    <property type="term" value="C:nucleoplasm"/>
    <property type="evidence" value="ECO:0007669"/>
    <property type="project" value="UniProtKB-SubCell"/>
</dbReference>
<evidence type="ECO:0000259" key="15">
    <source>
        <dbReference type="PROSITE" id="PS50950"/>
    </source>
</evidence>
<keyword evidence="7 13" id="KW-0175">Coiled coil</keyword>
<comment type="subcellular location">
    <subcellularLocation>
        <location evidence="1">Nucleus</location>
        <location evidence="1">Nucleoplasm</location>
    </subcellularLocation>
</comment>
<feature type="region of interest" description="Disordered" evidence="14">
    <location>
        <begin position="866"/>
        <end position="914"/>
    </location>
</feature>
<dbReference type="InterPro" id="IPR048365">
    <property type="entry name" value="TNP-like_RNaseH_N"/>
</dbReference>
<dbReference type="PROSITE" id="PS50950">
    <property type="entry name" value="ZF_THAP"/>
    <property type="match status" value="1"/>
</dbReference>
<dbReference type="SUPFAM" id="SSF57716">
    <property type="entry name" value="Glucocorticoid receptor-like (DNA-binding domain)"/>
    <property type="match status" value="1"/>
</dbReference>
<feature type="coiled-coil region" evidence="13">
    <location>
        <begin position="936"/>
        <end position="1001"/>
    </location>
</feature>
<comment type="similarity">
    <text evidence="2">Belongs to the THAP1 family.</text>
</comment>
<evidence type="ECO:0000313" key="17">
    <source>
        <dbReference type="Proteomes" id="UP000821866"/>
    </source>
</evidence>
<comment type="caution">
    <text evidence="16">The sequence shown here is derived from an EMBL/GenBank/DDBJ whole genome shotgun (WGS) entry which is preliminary data.</text>
</comment>
<protein>
    <recommendedName>
        <fullName evidence="15">THAP-type domain-containing protein</fullName>
    </recommendedName>
</protein>
<dbReference type="AlphaFoldDB" id="A0A9J6D3W8"/>
<dbReference type="Pfam" id="PF21788">
    <property type="entry name" value="TNP-like_GBD"/>
    <property type="match status" value="1"/>
</dbReference>
<evidence type="ECO:0000256" key="2">
    <source>
        <dbReference type="ARBA" id="ARBA00006177"/>
    </source>
</evidence>
<evidence type="ECO:0000256" key="10">
    <source>
        <dbReference type="ARBA" id="ARBA00023242"/>
    </source>
</evidence>
<reference evidence="16" key="1">
    <citation type="journal article" date="2020" name="Cell">
        <title>Large-Scale Comparative Analyses of Tick Genomes Elucidate Their Genetic Diversity and Vector Capacities.</title>
        <authorList>
            <consortium name="Tick Genome and Microbiome Consortium (TIGMIC)"/>
            <person name="Jia N."/>
            <person name="Wang J."/>
            <person name="Shi W."/>
            <person name="Du L."/>
            <person name="Sun Y."/>
            <person name="Zhan W."/>
            <person name="Jiang J.F."/>
            <person name="Wang Q."/>
            <person name="Zhang B."/>
            <person name="Ji P."/>
            <person name="Bell-Sakyi L."/>
            <person name="Cui X.M."/>
            <person name="Yuan T.T."/>
            <person name="Jiang B.G."/>
            <person name="Yang W.F."/>
            <person name="Lam T.T."/>
            <person name="Chang Q.C."/>
            <person name="Ding S.J."/>
            <person name="Wang X.J."/>
            <person name="Zhu J.G."/>
            <person name="Ruan X.D."/>
            <person name="Zhao L."/>
            <person name="Wei J.T."/>
            <person name="Ye R.Z."/>
            <person name="Que T.C."/>
            <person name="Du C.H."/>
            <person name="Zhou Y.H."/>
            <person name="Cheng J.X."/>
            <person name="Dai P.F."/>
            <person name="Guo W.B."/>
            <person name="Han X.H."/>
            <person name="Huang E.J."/>
            <person name="Li L.F."/>
            <person name="Wei W."/>
            <person name="Gao Y.C."/>
            <person name="Liu J.Z."/>
            <person name="Shao H.Z."/>
            <person name="Wang X."/>
            <person name="Wang C.C."/>
            <person name="Yang T.C."/>
            <person name="Huo Q.B."/>
            <person name="Li W."/>
            <person name="Chen H.Y."/>
            <person name="Chen S.E."/>
            <person name="Zhou L.G."/>
            <person name="Ni X.B."/>
            <person name="Tian J.H."/>
            <person name="Sheng Y."/>
            <person name="Liu T."/>
            <person name="Pan Y.S."/>
            <person name="Xia L.Y."/>
            <person name="Li J."/>
            <person name="Zhao F."/>
            <person name="Cao W.C."/>
        </authorList>
    </citation>
    <scope>NUCLEOTIDE SEQUENCE</scope>
    <source>
        <strain evidence="16">Rmic-2018</strain>
    </source>
</reference>
<keyword evidence="5" id="KW-0862">Zinc</keyword>
<keyword evidence="9" id="KW-0804">Transcription</keyword>
<dbReference type="Pfam" id="PF21787">
    <property type="entry name" value="TNP-like_RNaseH_N"/>
    <property type="match status" value="1"/>
</dbReference>
<keyword evidence="10" id="KW-0539">Nucleus</keyword>
<keyword evidence="6" id="KW-0805">Transcription regulation</keyword>
<evidence type="ECO:0000256" key="3">
    <source>
        <dbReference type="ARBA" id="ARBA00022723"/>
    </source>
</evidence>
<proteinExistence type="inferred from homology"/>
<evidence type="ECO:0000256" key="12">
    <source>
        <dbReference type="PROSITE-ProRule" id="PRU00309"/>
    </source>
</evidence>
<evidence type="ECO:0000256" key="5">
    <source>
        <dbReference type="ARBA" id="ARBA00022833"/>
    </source>
</evidence>
<dbReference type="PANTHER" id="PTHR46600">
    <property type="entry name" value="THAP DOMAIN-CONTAINING"/>
    <property type="match status" value="1"/>
</dbReference>
<keyword evidence="3" id="KW-0479">Metal-binding</keyword>
<keyword evidence="11" id="KW-0131">Cell cycle</keyword>
<keyword evidence="8 12" id="KW-0238">DNA-binding</keyword>
<dbReference type="Pfam" id="PF05485">
    <property type="entry name" value="THAP"/>
    <property type="match status" value="1"/>
</dbReference>
<dbReference type="InterPro" id="IPR048366">
    <property type="entry name" value="TNP-like_GBD"/>
</dbReference>
<sequence length="1025" mass="116187">MMRMKQLVFSEIALGTMTKLNDDERLAANMPTCFVPGCTSGYRSNPDKRHFFAPPSDPELLERWRRAIPRADKLLSKTCKVCDVHFQPADITKTYKHIINGEVVEVERGAWALKSGVVPTQFPNLPSYLSSARKRRRSPKKRVSACRRAETVSCHPPPEEPNELPSHCESTDLAYIIENSASLRLPRNWQLSIVEDEPENSRQAVFYETGMSAGVFSIMKSVVIRENLTYVISANGKLLHESLVDVRVRSQKDVEAIVQIVHSMKFCLGCTRSEVSGSGKSAEGSEAVHHKDCTVLTNADKGMCAMCVGVAKILKKKALSKQPRKKVAVAASILRKRLIRATAARERKKAEVQRLSIKLKNAFVNTVDDIVKDLPEPQKMALRAAIMQQAAKSPRGHRYTTEWLMVCLLLRLTSPKCYRTLSDMKVLPLPSINRLTQLLRGLPCEYGMNKFALEPIKLHMNGKPEHHTYGSIIIDEIKLRETTEFNRTSYSFDGFVNYGAVSSTNSDELADHALVVMFNPMFAPWIQPVAAYATKGAAPGWILAKIVISTVLQLHQYGAKVLAVISDGAGSNKSMWTHLGVNGKPEDPKCKIEHPCLPDASLHFICDVPHIMKCIRNHLMKHKYAQIGNNQVSYEHYVRLYEAEKKANIRVVPKLTEYHVKPQALQKMNVRLATQLFSRSVAIGLKVYRQLKVPGFSDSAGTEAFTKLLNDVFDILNAKVPAAGIRRDSPKIKVLEDFLKMMNDTESIRNLKQFASTQTMESFRVTLMSVLSLFEFLHSRGVSYVLTASLNQDPLEGGIVKNMNLALGKVFSVRALRERLDLLMAQFLANDRASLRKSGTEEEYDEKERLLQEICSLARDFGYKNKSRKAQSSAGQRDETTTTANNQWQEASTNAEDRPDTAGAAQVVPRRRRAQGVTASADYEFIEKRWRHERALKDKEHALEMERLAVEKLRIERKQERSEKRHELKRDRTERELQLREREMEIRERQLQAQLDEASQREQLSRFYKATQDAIRDTQNGRNDL</sequence>
<evidence type="ECO:0000256" key="4">
    <source>
        <dbReference type="ARBA" id="ARBA00022771"/>
    </source>
</evidence>
<evidence type="ECO:0000256" key="13">
    <source>
        <dbReference type="SAM" id="Coils"/>
    </source>
</evidence>
<accession>A0A9J6D3W8</accession>
<dbReference type="PANTHER" id="PTHR46600:SF1">
    <property type="entry name" value="THAP DOMAIN-CONTAINING PROTEIN 1"/>
    <property type="match status" value="1"/>
</dbReference>
<dbReference type="GO" id="GO:0043565">
    <property type="term" value="F:sequence-specific DNA binding"/>
    <property type="evidence" value="ECO:0007669"/>
    <property type="project" value="InterPro"/>
</dbReference>
<evidence type="ECO:0000256" key="1">
    <source>
        <dbReference type="ARBA" id="ARBA00004642"/>
    </source>
</evidence>
<organism evidence="16 17">
    <name type="scientific">Rhipicephalus microplus</name>
    <name type="common">Cattle tick</name>
    <name type="synonym">Boophilus microplus</name>
    <dbReference type="NCBI Taxonomy" id="6941"/>
    <lineage>
        <taxon>Eukaryota</taxon>
        <taxon>Metazoa</taxon>
        <taxon>Ecdysozoa</taxon>
        <taxon>Arthropoda</taxon>
        <taxon>Chelicerata</taxon>
        <taxon>Arachnida</taxon>
        <taxon>Acari</taxon>
        <taxon>Parasitiformes</taxon>
        <taxon>Ixodida</taxon>
        <taxon>Ixodoidea</taxon>
        <taxon>Ixodidae</taxon>
        <taxon>Rhipicephalinae</taxon>
        <taxon>Rhipicephalus</taxon>
        <taxon>Boophilus</taxon>
    </lineage>
</organism>
<evidence type="ECO:0000313" key="16">
    <source>
        <dbReference type="EMBL" id="KAH8008780.1"/>
    </source>
</evidence>
<reference evidence="16" key="2">
    <citation type="submission" date="2021-09" db="EMBL/GenBank/DDBJ databases">
        <authorList>
            <person name="Jia N."/>
            <person name="Wang J."/>
            <person name="Shi W."/>
            <person name="Du L."/>
            <person name="Sun Y."/>
            <person name="Zhan W."/>
            <person name="Jiang J."/>
            <person name="Wang Q."/>
            <person name="Zhang B."/>
            <person name="Ji P."/>
            <person name="Sakyi L.B."/>
            <person name="Cui X."/>
            <person name="Yuan T."/>
            <person name="Jiang B."/>
            <person name="Yang W."/>
            <person name="Lam T.T.-Y."/>
            <person name="Chang Q."/>
            <person name="Ding S."/>
            <person name="Wang X."/>
            <person name="Zhu J."/>
            <person name="Ruan X."/>
            <person name="Zhao L."/>
            <person name="Wei J."/>
            <person name="Que T."/>
            <person name="Du C."/>
            <person name="Cheng J."/>
            <person name="Dai P."/>
            <person name="Han X."/>
            <person name="Huang E."/>
            <person name="Gao Y."/>
            <person name="Liu J."/>
            <person name="Shao H."/>
            <person name="Ye R."/>
            <person name="Li L."/>
            <person name="Wei W."/>
            <person name="Wang X."/>
            <person name="Wang C."/>
            <person name="Huo Q."/>
            <person name="Li W."/>
            <person name="Guo W."/>
            <person name="Chen H."/>
            <person name="Chen S."/>
            <person name="Zhou L."/>
            <person name="Zhou L."/>
            <person name="Ni X."/>
            <person name="Tian J."/>
            <person name="Zhou Y."/>
            <person name="Sheng Y."/>
            <person name="Liu T."/>
            <person name="Pan Y."/>
            <person name="Xia L."/>
            <person name="Li J."/>
            <person name="Zhao F."/>
            <person name="Cao W."/>
        </authorList>
    </citation>
    <scope>NUCLEOTIDE SEQUENCE</scope>
    <source>
        <strain evidence="16">Rmic-2018</strain>
        <tissue evidence="16">Larvae</tissue>
    </source>
</reference>
<dbReference type="VEuPathDB" id="VectorBase:LOC119173601"/>
<evidence type="ECO:0000256" key="7">
    <source>
        <dbReference type="ARBA" id="ARBA00023054"/>
    </source>
</evidence>
<dbReference type="SMART" id="SM00692">
    <property type="entry name" value="DM3"/>
    <property type="match status" value="1"/>
</dbReference>
<dbReference type="VEuPathDB" id="VectorBase:LOC119168146"/>
<dbReference type="InterPro" id="IPR026516">
    <property type="entry name" value="THAP1/10"/>
</dbReference>
<feature type="compositionally biased region" description="Polar residues" evidence="14">
    <location>
        <begin position="870"/>
        <end position="894"/>
    </location>
</feature>
<name>A0A9J6D3W8_RHIMP</name>
<keyword evidence="4 12" id="KW-0863">Zinc-finger</keyword>
<evidence type="ECO:0000256" key="8">
    <source>
        <dbReference type="ARBA" id="ARBA00023125"/>
    </source>
</evidence>
<dbReference type="Proteomes" id="UP000821866">
    <property type="component" value="Chromosome 9"/>
</dbReference>
<evidence type="ECO:0000256" key="14">
    <source>
        <dbReference type="SAM" id="MobiDB-lite"/>
    </source>
</evidence>
<dbReference type="VEuPathDB" id="VectorBase:LOC119168265"/>
<dbReference type="GO" id="GO:0008270">
    <property type="term" value="F:zinc ion binding"/>
    <property type="evidence" value="ECO:0007669"/>
    <property type="project" value="UniProtKB-KW"/>
</dbReference>